<proteinExistence type="predicted"/>
<feature type="region of interest" description="Disordered" evidence="1">
    <location>
        <begin position="36"/>
        <end position="57"/>
    </location>
</feature>
<name>A0AAE0CME5_9ROSI</name>
<dbReference type="AlphaFoldDB" id="A0AAE0CME5"/>
<evidence type="ECO:0000256" key="1">
    <source>
        <dbReference type="SAM" id="MobiDB-lite"/>
    </source>
</evidence>
<protein>
    <submittedName>
        <fullName evidence="2">Uncharacterized protein</fullName>
    </submittedName>
</protein>
<keyword evidence="3" id="KW-1185">Reference proteome</keyword>
<organism evidence="2 3">
    <name type="scientific">Dipteronia dyeriana</name>
    <dbReference type="NCBI Taxonomy" id="168575"/>
    <lineage>
        <taxon>Eukaryota</taxon>
        <taxon>Viridiplantae</taxon>
        <taxon>Streptophyta</taxon>
        <taxon>Embryophyta</taxon>
        <taxon>Tracheophyta</taxon>
        <taxon>Spermatophyta</taxon>
        <taxon>Magnoliopsida</taxon>
        <taxon>eudicotyledons</taxon>
        <taxon>Gunneridae</taxon>
        <taxon>Pentapetalae</taxon>
        <taxon>rosids</taxon>
        <taxon>malvids</taxon>
        <taxon>Sapindales</taxon>
        <taxon>Sapindaceae</taxon>
        <taxon>Hippocastanoideae</taxon>
        <taxon>Acereae</taxon>
        <taxon>Dipteronia</taxon>
    </lineage>
</organism>
<reference evidence="2" key="1">
    <citation type="journal article" date="2023" name="Plant J.">
        <title>Genome sequences and population genomics provide insights into the demographic history, inbreeding, and mutation load of two 'living fossil' tree species of Dipteronia.</title>
        <authorList>
            <person name="Feng Y."/>
            <person name="Comes H.P."/>
            <person name="Chen J."/>
            <person name="Zhu S."/>
            <person name="Lu R."/>
            <person name="Zhang X."/>
            <person name="Li P."/>
            <person name="Qiu J."/>
            <person name="Olsen K.M."/>
            <person name="Qiu Y."/>
        </authorList>
    </citation>
    <scope>NUCLEOTIDE SEQUENCE</scope>
    <source>
        <strain evidence="2">KIB01</strain>
    </source>
</reference>
<sequence>MAPVHLMEENQIRILRGCRPVQDPLIPSAFKPIKDTSLSRHSAQKESQRKKRARTPSVPQCIQNEDFPRRLEFFKRRPVLPELRINLEELRNTTVFHTVEHRGWEILVSIQGKYSWTLVVEFYASMVLDYFQQHLTVMIRGVEVSVSIDDILDYCSTWLPDNQENLLII</sequence>
<dbReference type="Proteomes" id="UP001280121">
    <property type="component" value="Unassembled WGS sequence"/>
</dbReference>
<gene>
    <name evidence="2" type="ORF">Ddye_008925</name>
</gene>
<dbReference type="EMBL" id="JANJYI010000003">
    <property type="protein sequence ID" value="KAK2655873.1"/>
    <property type="molecule type" value="Genomic_DNA"/>
</dbReference>
<feature type="compositionally biased region" description="Basic and acidic residues" evidence="1">
    <location>
        <begin position="36"/>
        <end position="47"/>
    </location>
</feature>
<comment type="caution">
    <text evidence="2">The sequence shown here is derived from an EMBL/GenBank/DDBJ whole genome shotgun (WGS) entry which is preliminary data.</text>
</comment>
<evidence type="ECO:0000313" key="3">
    <source>
        <dbReference type="Proteomes" id="UP001280121"/>
    </source>
</evidence>
<accession>A0AAE0CME5</accession>
<evidence type="ECO:0000313" key="2">
    <source>
        <dbReference type="EMBL" id="KAK2655873.1"/>
    </source>
</evidence>